<name>A0A9X1TYF0_9SPHN</name>
<evidence type="ECO:0000313" key="3">
    <source>
        <dbReference type="EMBL" id="MCF2515078.1"/>
    </source>
</evidence>
<organism evidence="3 4">
    <name type="scientific">Sphingomonas cremea</name>
    <dbReference type="NCBI Taxonomy" id="2904799"/>
    <lineage>
        <taxon>Bacteria</taxon>
        <taxon>Pseudomonadati</taxon>
        <taxon>Pseudomonadota</taxon>
        <taxon>Alphaproteobacteria</taxon>
        <taxon>Sphingomonadales</taxon>
        <taxon>Sphingomonadaceae</taxon>
        <taxon>Sphingomonas</taxon>
    </lineage>
</organism>
<reference evidence="3" key="1">
    <citation type="submission" date="2022-01" db="EMBL/GenBank/DDBJ databases">
        <authorList>
            <person name="Jo J.-H."/>
            <person name="Im W.-T."/>
        </authorList>
    </citation>
    <scope>NUCLEOTIDE SEQUENCE</scope>
    <source>
        <strain evidence="3">G124</strain>
    </source>
</reference>
<dbReference type="Gene3D" id="3.40.50.720">
    <property type="entry name" value="NAD(P)-binding Rossmann-like Domain"/>
    <property type="match status" value="1"/>
</dbReference>
<proteinExistence type="predicted"/>
<evidence type="ECO:0000256" key="1">
    <source>
        <dbReference type="ARBA" id="ARBA00022857"/>
    </source>
</evidence>
<dbReference type="InterPro" id="IPR013154">
    <property type="entry name" value="ADH-like_N"/>
</dbReference>
<dbReference type="EMBL" id="JAKFGM010000002">
    <property type="protein sequence ID" value="MCF2515078.1"/>
    <property type="molecule type" value="Genomic_DNA"/>
</dbReference>
<dbReference type="GO" id="GO:0016491">
    <property type="term" value="F:oxidoreductase activity"/>
    <property type="evidence" value="ECO:0007669"/>
    <property type="project" value="InterPro"/>
</dbReference>
<dbReference type="InterPro" id="IPR036291">
    <property type="entry name" value="NAD(P)-bd_dom_sf"/>
</dbReference>
<dbReference type="SUPFAM" id="SSF50129">
    <property type="entry name" value="GroES-like"/>
    <property type="match status" value="1"/>
</dbReference>
<dbReference type="SMART" id="SM00829">
    <property type="entry name" value="PKS_ER"/>
    <property type="match status" value="1"/>
</dbReference>
<dbReference type="InterPro" id="IPR011032">
    <property type="entry name" value="GroES-like_sf"/>
</dbReference>
<dbReference type="PANTHER" id="PTHR44154:SF1">
    <property type="entry name" value="QUINONE OXIDOREDUCTASE"/>
    <property type="match status" value="1"/>
</dbReference>
<evidence type="ECO:0000259" key="2">
    <source>
        <dbReference type="SMART" id="SM00829"/>
    </source>
</evidence>
<dbReference type="Pfam" id="PF08240">
    <property type="entry name" value="ADH_N"/>
    <property type="match status" value="1"/>
</dbReference>
<sequence>MKAMILSAYGGGPDSFEPAELADPVPLAGQVLVRVTAASVNPVDTKIRRIGHASSPELPALLGCDMAGEVVAVGADVSGFDVGDRVYGCVGGVRGSPGTYAQLVLADARLLAKAPEGLLLRETAALPLVTITAWEALDRLGVGEGTHLLVHGGAGGVGHIAIQLAKARGARVATTISSPEKAAIAQGFGADEIIDYRSEAVEAYVDRLTGGRGFDAVFDSTGGSDLATSFAAARLNGQVAVIVASYSADLTPMHVKGLSLHAVFMLIPLLYGIGREEHGRILAKAAKLVDEGRLRPLIDAERFTLEEVGKAHAKLESGQALGKLVIDVAAD</sequence>
<dbReference type="Proteomes" id="UP001139410">
    <property type="component" value="Unassembled WGS sequence"/>
</dbReference>
<dbReference type="RefSeq" id="WP_235067584.1">
    <property type="nucleotide sequence ID" value="NZ_JAKFGM010000002.1"/>
</dbReference>
<gene>
    <name evidence="3" type="ORF">LVY65_08390</name>
</gene>
<dbReference type="SUPFAM" id="SSF51735">
    <property type="entry name" value="NAD(P)-binding Rossmann-fold domains"/>
    <property type="match status" value="1"/>
</dbReference>
<dbReference type="Pfam" id="PF13602">
    <property type="entry name" value="ADH_zinc_N_2"/>
    <property type="match status" value="1"/>
</dbReference>
<feature type="domain" description="Enoyl reductase (ER)" evidence="2">
    <location>
        <begin position="11"/>
        <end position="326"/>
    </location>
</feature>
<keyword evidence="4" id="KW-1185">Reference proteome</keyword>
<comment type="caution">
    <text evidence="3">The sequence shown here is derived from an EMBL/GenBank/DDBJ whole genome shotgun (WGS) entry which is preliminary data.</text>
</comment>
<dbReference type="PANTHER" id="PTHR44154">
    <property type="entry name" value="QUINONE OXIDOREDUCTASE"/>
    <property type="match status" value="1"/>
</dbReference>
<protein>
    <submittedName>
        <fullName evidence="3">Zinc-dependent alcohol dehydrogenase family protein</fullName>
    </submittedName>
</protein>
<dbReference type="InterPro" id="IPR020843">
    <property type="entry name" value="ER"/>
</dbReference>
<dbReference type="InterPro" id="IPR051603">
    <property type="entry name" value="Zinc-ADH_QOR/CCCR"/>
</dbReference>
<keyword evidence="1" id="KW-0521">NADP</keyword>
<dbReference type="Gene3D" id="3.90.180.10">
    <property type="entry name" value="Medium-chain alcohol dehydrogenases, catalytic domain"/>
    <property type="match status" value="1"/>
</dbReference>
<dbReference type="CDD" id="cd08272">
    <property type="entry name" value="MDR6"/>
    <property type="match status" value="1"/>
</dbReference>
<dbReference type="AlphaFoldDB" id="A0A9X1TYF0"/>
<evidence type="ECO:0000313" key="4">
    <source>
        <dbReference type="Proteomes" id="UP001139410"/>
    </source>
</evidence>
<accession>A0A9X1TYF0</accession>